<dbReference type="Pfam" id="PF06813">
    <property type="entry name" value="Nodulin-like"/>
    <property type="match status" value="1"/>
</dbReference>
<evidence type="ECO:0000256" key="5">
    <source>
        <dbReference type="ARBA" id="ARBA00044504"/>
    </source>
</evidence>
<proteinExistence type="inferred from homology"/>
<protein>
    <recommendedName>
        <fullName evidence="7">Nodulin-like domain-containing protein</fullName>
    </recommendedName>
</protein>
<dbReference type="InterPro" id="IPR010658">
    <property type="entry name" value="Nodulin-like"/>
</dbReference>
<dbReference type="STRING" id="542762.A0A4S4DB17"/>
<dbReference type="SUPFAM" id="SSF103473">
    <property type="entry name" value="MFS general substrate transporter"/>
    <property type="match status" value="1"/>
</dbReference>
<name>A0A4S4DB17_CAMSN</name>
<dbReference type="AlphaFoldDB" id="A0A4S4DB17"/>
<gene>
    <name evidence="8" type="ORF">TEA_017807</name>
</gene>
<comment type="caution">
    <text evidence="8">The sequence shown here is derived from an EMBL/GenBank/DDBJ whole genome shotgun (WGS) entry which is preliminary data.</text>
</comment>
<comment type="subcellular location">
    <subcellularLocation>
        <location evidence="1">Membrane</location>
        <topology evidence="1">Multi-pass membrane protein</topology>
    </subcellularLocation>
</comment>
<evidence type="ECO:0000256" key="6">
    <source>
        <dbReference type="SAM" id="Phobius"/>
    </source>
</evidence>
<feature type="domain" description="Nodulin-like" evidence="7">
    <location>
        <begin position="30"/>
        <end position="275"/>
    </location>
</feature>
<comment type="similarity">
    <text evidence="5">Belongs to the major facilitator superfamily. Phosphate:H(+) symporter (TC 2.A.1.9) family.</text>
</comment>
<feature type="transmembrane region" description="Helical" evidence="6">
    <location>
        <begin position="164"/>
        <end position="184"/>
    </location>
</feature>
<evidence type="ECO:0000256" key="3">
    <source>
        <dbReference type="ARBA" id="ARBA00022989"/>
    </source>
</evidence>
<reference evidence="8 9" key="1">
    <citation type="journal article" date="2018" name="Proc. Natl. Acad. Sci. U.S.A.">
        <title>Draft genome sequence of Camellia sinensis var. sinensis provides insights into the evolution of the tea genome and tea quality.</title>
        <authorList>
            <person name="Wei C."/>
            <person name="Yang H."/>
            <person name="Wang S."/>
            <person name="Zhao J."/>
            <person name="Liu C."/>
            <person name="Gao L."/>
            <person name="Xia E."/>
            <person name="Lu Y."/>
            <person name="Tai Y."/>
            <person name="She G."/>
            <person name="Sun J."/>
            <person name="Cao H."/>
            <person name="Tong W."/>
            <person name="Gao Q."/>
            <person name="Li Y."/>
            <person name="Deng W."/>
            <person name="Jiang X."/>
            <person name="Wang W."/>
            <person name="Chen Q."/>
            <person name="Zhang S."/>
            <person name="Li H."/>
            <person name="Wu J."/>
            <person name="Wang P."/>
            <person name="Li P."/>
            <person name="Shi C."/>
            <person name="Zheng F."/>
            <person name="Jian J."/>
            <person name="Huang B."/>
            <person name="Shan D."/>
            <person name="Shi M."/>
            <person name="Fang C."/>
            <person name="Yue Y."/>
            <person name="Li F."/>
            <person name="Li D."/>
            <person name="Wei S."/>
            <person name="Han B."/>
            <person name="Jiang C."/>
            <person name="Yin Y."/>
            <person name="Xia T."/>
            <person name="Zhang Z."/>
            <person name="Bennetzen J.L."/>
            <person name="Zhao S."/>
            <person name="Wan X."/>
        </authorList>
    </citation>
    <scope>NUCLEOTIDE SEQUENCE [LARGE SCALE GENOMIC DNA]</scope>
    <source>
        <strain evidence="9">cv. Shuchazao</strain>
        <tissue evidence="8">Leaf</tissue>
    </source>
</reference>
<evidence type="ECO:0000256" key="4">
    <source>
        <dbReference type="ARBA" id="ARBA00023136"/>
    </source>
</evidence>
<dbReference type="EMBL" id="SDRB02012143">
    <property type="protein sequence ID" value="THF98735.1"/>
    <property type="molecule type" value="Genomic_DNA"/>
</dbReference>
<feature type="transmembrane region" description="Helical" evidence="6">
    <location>
        <begin position="256"/>
        <end position="275"/>
    </location>
</feature>
<evidence type="ECO:0000313" key="8">
    <source>
        <dbReference type="EMBL" id="THF98735.1"/>
    </source>
</evidence>
<keyword evidence="9" id="KW-1185">Reference proteome</keyword>
<organism evidence="8 9">
    <name type="scientific">Camellia sinensis var. sinensis</name>
    <name type="common">China tea</name>
    <dbReference type="NCBI Taxonomy" id="542762"/>
    <lineage>
        <taxon>Eukaryota</taxon>
        <taxon>Viridiplantae</taxon>
        <taxon>Streptophyta</taxon>
        <taxon>Embryophyta</taxon>
        <taxon>Tracheophyta</taxon>
        <taxon>Spermatophyta</taxon>
        <taxon>Magnoliopsida</taxon>
        <taxon>eudicotyledons</taxon>
        <taxon>Gunneridae</taxon>
        <taxon>Pentapetalae</taxon>
        <taxon>asterids</taxon>
        <taxon>Ericales</taxon>
        <taxon>Theaceae</taxon>
        <taxon>Camellia</taxon>
    </lineage>
</organism>
<dbReference type="Proteomes" id="UP000306102">
    <property type="component" value="Unassembled WGS sequence"/>
</dbReference>
<dbReference type="PANTHER" id="PTHR21576">
    <property type="entry name" value="UNCHARACTERIZED NODULIN-LIKE PROTEIN"/>
    <property type="match status" value="1"/>
</dbReference>
<keyword evidence="3 6" id="KW-1133">Transmembrane helix</keyword>
<feature type="transmembrane region" description="Helical" evidence="6">
    <location>
        <begin position="190"/>
        <end position="212"/>
    </location>
</feature>
<accession>A0A4S4DB17</accession>
<feature type="transmembrane region" description="Helical" evidence="6">
    <location>
        <begin position="31"/>
        <end position="53"/>
    </location>
</feature>
<keyword evidence="4 6" id="KW-0472">Membrane</keyword>
<feature type="transmembrane region" description="Helical" evidence="6">
    <location>
        <begin position="224"/>
        <end position="244"/>
    </location>
</feature>
<evidence type="ECO:0000256" key="1">
    <source>
        <dbReference type="ARBA" id="ARBA00004141"/>
    </source>
</evidence>
<dbReference type="GO" id="GO:0016020">
    <property type="term" value="C:membrane"/>
    <property type="evidence" value="ECO:0007669"/>
    <property type="project" value="UniProtKB-SubCell"/>
</dbReference>
<keyword evidence="2 6" id="KW-0812">Transmembrane</keyword>
<dbReference type="InterPro" id="IPR036259">
    <property type="entry name" value="MFS_trans_sf"/>
</dbReference>
<dbReference type="PANTHER" id="PTHR21576:SF122">
    <property type="entry name" value="MFS TRANSPORTER"/>
    <property type="match status" value="1"/>
</dbReference>
<sequence length="334" mass="36903">MTIVNLSSSTATSGGWTKTRIFTSHLLTSRWFMVFASLIIMSVNGETYMFGLYSGDIKSSLGYDQTTLNLISFFKDLGGNLGLISGLINEVTPPWVVLLIGAAMNFSGYFMIWLAVTGRTAKPHVWQLCLYIWIGADSQAFANTGSLITCVKNFPQSRGIVSGLLKGFVGLSGAIMTQIYHALYGNNSKSLIFLIGWLPAVVSIVFLPTIRLMKVARKENEHKIFYNLLYVSLGLAGFLMVIIVVQSRLGFSRAEYGGSALVVFVLLFAPLIVVIQEEGYLAIENLPRAEFESAQPPQVAQLELLPTFGDTGSSAIETHLQYNLNQHHHHRWHN</sequence>
<evidence type="ECO:0000313" key="9">
    <source>
        <dbReference type="Proteomes" id="UP000306102"/>
    </source>
</evidence>
<feature type="transmembrane region" description="Helical" evidence="6">
    <location>
        <begin position="95"/>
        <end position="116"/>
    </location>
</feature>
<evidence type="ECO:0000256" key="2">
    <source>
        <dbReference type="ARBA" id="ARBA00022692"/>
    </source>
</evidence>
<evidence type="ECO:0000259" key="7">
    <source>
        <dbReference type="Pfam" id="PF06813"/>
    </source>
</evidence>